<feature type="compositionally biased region" description="Low complexity" evidence="1">
    <location>
        <begin position="319"/>
        <end position="342"/>
    </location>
</feature>
<feature type="compositionally biased region" description="Polar residues" evidence="1">
    <location>
        <begin position="500"/>
        <end position="531"/>
    </location>
</feature>
<feature type="compositionally biased region" description="Polar residues" evidence="1">
    <location>
        <begin position="469"/>
        <end position="481"/>
    </location>
</feature>
<feature type="compositionally biased region" description="Polar residues" evidence="1">
    <location>
        <begin position="1"/>
        <end position="43"/>
    </location>
</feature>
<feature type="compositionally biased region" description="Low complexity" evidence="1">
    <location>
        <begin position="378"/>
        <end position="389"/>
    </location>
</feature>
<reference evidence="2" key="1">
    <citation type="submission" date="2022-03" db="EMBL/GenBank/DDBJ databases">
        <authorList>
            <person name="Martin C."/>
        </authorList>
    </citation>
    <scope>NUCLEOTIDE SEQUENCE</scope>
</reference>
<feature type="compositionally biased region" description="Low complexity" evidence="1">
    <location>
        <begin position="118"/>
        <end position="129"/>
    </location>
</feature>
<feature type="compositionally biased region" description="Polar residues" evidence="1">
    <location>
        <begin position="169"/>
        <end position="233"/>
    </location>
</feature>
<keyword evidence="3" id="KW-1185">Reference proteome</keyword>
<feature type="compositionally biased region" description="Low complexity" evidence="1">
    <location>
        <begin position="234"/>
        <end position="249"/>
    </location>
</feature>
<accession>A0A8J1TAJ2</accession>
<evidence type="ECO:0000256" key="1">
    <source>
        <dbReference type="SAM" id="MobiDB-lite"/>
    </source>
</evidence>
<feature type="compositionally biased region" description="Pro residues" evidence="1">
    <location>
        <begin position="542"/>
        <end position="551"/>
    </location>
</feature>
<comment type="caution">
    <text evidence="2">The sequence shown here is derived from an EMBL/GenBank/DDBJ whole genome shotgun (WGS) entry which is preliminary data.</text>
</comment>
<evidence type="ECO:0000313" key="3">
    <source>
        <dbReference type="Proteomes" id="UP000749559"/>
    </source>
</evidence>
<feature type="compositionally biased region" description="Low complexity" evidence="1">
    <location>
        <begin position="532"/>
        <end position="541"/>
    </location>
</feature>
<evidence type="ECO:0000313" key="2">
    <source>
        <dbReference type="EMBL" id="CAH1799903.1"/>
    </source>
</evidence>
<dbReference type="Proteomes" id="UP000749559">
    <property type="component" value="Unassembled WGS sequence"/>
</dbReference>
<gene>
    <name evidence="2" type="ORF">OFUS_LOCUS23864</name>
</gene>
<organism evidence="2 3">
    <name type="scientific">Owenia fusiformis</name>
    <name type="common">Polychaete worm</name>
    <dbReference type="NCBI Taxonomy" id="6347"/>
    <lineage>
        <taxon>Eukaryota</taxon>
        <taxon>Metazoa</taxon>
        <taxon>Spiralia</taxon>
        <taxon>Lophotrochozoa</taxon>
        <taxon>Annelida</taxon>
        <taxon>Polychaeta</taxon>
        <taxon>Sedentaria</taxon>
        <taxon>Canalipalpata</taxon>
        <taxon>Sabellida</taxon>
        <taxon>Oweniida</taxon>
        <taxon>Oweniidae</taxon>
        <taxon>Owenia</taxon>
    </lineage>
</organism>
<feature type="non-terminal residue" evidence="2">
    <location>
        <position position="551"/>
    </location>
</feature>
<protein>
    <submittedName>
        <fullName evidence="2">Uncharacterized protein</fullName>
    </submittedName>
</protein>
<feature type="region of interest" description="Disordered" evidence="1">
    <location>
        <begin position="1"/>
        <end position="70"/>
    </location>
</feature>
<feature type="compositionally biased region" description="Low complexity" evidence="1">
    <location>
        <begin position="484"/>
        <end position="499"/>
    </location>
</feature>
<feature type="compositionally biased region" description="Low complexity" evidence="1">
    <location>
        <begin position="358"/>
        <end position="370"/>
    </location>
</feature>
<feature type="region of interest" description="Disordered" evidence="1">
    <location>
        <begin position="88"/>
        <end position="551"/>
    </location>
</feature>
<feature type="compositionally biased region" description="Polar residues" evidence="1">
    <location>
        <begin position="305"/>
        <end position="318"/>
    </location>
</feature>
<feature type="compositionally biased region" description="Low complexity" evidence="1">
    <location>
        <begin position="267"/>
        <end position="286"/>
    </location>
</feature>
<dbReference type="AlphaFoldDB" id="A0A8J1TAJ2"/>
<dbReference type="EMBL" id="CAIIXF020000011">
    <property type="protein sequence ID" value="CAH1799903.1"/>
    <property type="molecule type" value="Genomic_DNA"/>
</dbReference>
<sequence>MTSDSNSGNIVMSNKLKSANQSPETNNTMENFQDGGQNMNSDQNRADFNPNIEGPRMNSNMNSFPQGGGDQRMGDGTMNRMNDNTPNAQMQGYNGGYNQGNFNMGDQHGGPGSDYGPQNNQYNQYNQQNMRPGYPQGPGQPSMPPRPGMGNQNMGAVPPFNSQQQQQQRFMSMSGASIQQQSGPTPTLNKLLTDNGTGQPQPRQNEMTNMPYSSMQQQQQNWGGQRSSMNNPYQQQMQGVRHQQQQQPQGMYDPATQHRVRPNVPASFPQQQYGGQQFPPSSQQQYRMPQNSMQSRPGMGPPPYNQQGFNSTRPPSQWNGGTSTSSAPTSNTNSNSNSQDSTDLPELSGRLDDLGDRSGAPTSTNTTSSNPAPPRSAPSPAGSAGSRSNTPASTTGVPSPMPPRPPSEHSQPPLDGPNRIQSPMQTQFGQQPQSMPPPMGPGGQVGPYPNKTGHPSMPMVGPQMGAPYGQQNSQYQGNMNRPGQMGYNPQNMYNNQMPPSGNQIPPTGNQMPPTGNQMPPTGNHMPPSNNQMGPSGNQMPPSGNPPPHMPG</sequence>
<dbReference type="OrthoDB" id="8709537at2759"/>
<name>A0A8J1TAJ2_OWEFU</name>
<proteinExistence type="predicted"/>